<dbReference type="AlphaFoldDB" id="A0A8J2PGD0"/>
<reference evidence="4" key="1">
    <citation type="submission" date="2021-06" db="EMBL/GenBank/DDBJ databases">
        <authorList>
            <person name="Hodson N. C."/>
            <person name="Mongue J. A."/>
            <person name="Jaron S. K."/>
        </authorList>
    </citation>
    <scope>NUCLEOTIDE SEQUENCE</scope>
</reference>
<evidence type="ECO:0000259" key="3">
    <source>
        <dbReference type="Pfam" id="PF21964"/>
    </source>
</evidence>
<protein>
    <recommendedName>
        <fullName evidence="3">NSF AAA+ ATPase lid domain-containing protein</fullName>
    </recommendedName>
</protein>
<dbReference type="Pfam" id="PF21964">
    <property type="entry name" value="NSF_ATPase_lid"/>
    <property type="match status" value="1"/>
</dbReference>
<feature type="transmembrane region" description="Helical" evidence="1">
    <location>
        <begin position="88"/>
        <end position="110"/>
    </location>
</feature>
<dbReference type="EMBL" id="CAJVCH010525383">
    <property type="protein sequence ID" value="CAG7822118.1"/>
    <property type="molecule type" value="Genomic_DNA"/>
</dbReference>
<gene>
    <name evidence="4" type="ORF">AFUS01_LOCUS32409</name>
</gene>
<evidence type="ECO:0000313" key="5">
    <source>
        <dbReference type="Proteomes" id="UP000708208"/>
    </source>
</evidence>
<dbReference type="OrthoDB" id="9982946at2759"/>
<dbReference type="Proteomes" id="UP000708208">
    <property type="component" value="Unassembled WGS sequence"/>
</dbReference>
<keyword evidence="2" id="KW-0732">Signal</keyword>
<comment type="caution">
    <text evidence="4">The sequence shown here is derived from an EMBL/GenBank/DDBJ whole genome shotgun (WGS) entry which is preliminary data.</text>
</comment>
<dbReference type="InterPro" id="IPR054419">
    <property type="entry name" value="NSF_ATPase_lid"/>
</dbReference>
<feature type="chain" id="PRO_5035159082" description="NSF AAA+ ATPase lid domain-containing protein" evidence="2">
    <location>
        <begin position="28"/>
        <end position="145"/>
    </location>
</feature>
<feature type="domain" description="NSF AAA+ ATPase lid" evidence="3">
    <location>
        <begin position="7"/>
        <end position="41"/>
    </location>
</feature>
<proteinExistence type="predicted"/>
<keyword evidence="1" id="KW-0812">Transmembrane</keyword>
<feature type="signal peptide" evidence="2">
    <location>
        <begin position="1"/>
        <end position="27"/>
    </location>
</feature>
<evidence type="ECO:0000256" key="1">
    <source>
        <dbReference type="SAM" id="Phobius"/>
    </source>
</evidence>
<keyword evidence="1" id="KW-0472">Membrane</keyword>
<feature type="transmembrane region" description="Helical" evidence="1">
    <location>
        <begin position="61"/>
        <end position="82"/>
    </location>
</feature>
<keyword evidence="5" id="KW-1185">Reference proteome</keyword>
<sequence>MKLCSFRVFIGIKKLLALIDLLRQTEGDYRVAKFLSKLEEDDAIELRGGAVCGCLHDCWPLVGLCVGGGVGGLFGMAVGVAVGLTLGIIVGLIVGLTFGIIFGFIAGEVTNGKADTRRPKKSKQEKEDEEWLAWIMAAQAQQQPQ</sequence>
<keyword evidence="1" id="KW-1133">Transmembrane helix</keyword>
<name>A0A8J2PGD0_9HEXA</name>
<organism evidence="4 5">
    <name type="scientific">Allacma fusca</name>
    <dbReference type="NCBI Taxonomy" id="39272"/>
    <lineage>
        <taxon>Eukaryota</taxon>
        <taxon>Metazoa</taxon>
        <taxon>Ecdysozoa</taxon>
        <taxon>Arthropoda</taxon>
        <taxon>Hexapoda</taxon>
        <taxon>Collembola</taxon>
        <taxon>Symphypleona</taxon>
        <taxon>Sminthuridae</taxon>
        <taxon>Allacma</taxon>
    </lineage>
</organism>
<evidence type="ECO:0000313" key="4">
    <source>
        <dbReference type="EMBL" id="CAG7822118.1"/>
    </source>
</evidence>
<evidence type="ECO:0000256" key="2">
    <source>
        <dbReference type="SAM" id="SignalP"/>
    </source>
</evidence>
<accession>A0A8J2PGD0</accession>